<evidence type="ECO:0000256" key="2">
    <source>
        <dbReference type="ARBA" id="ARBA00022490"/>
    </source>
</evidence>
<dbReference type="InterPro" id="IPR022664">
    <property type="entry name" value="DapB_N_CS"/>
</dbReference>
<feature type="active site" description="Proton donor" evidence="13">
    <location>
        <position position="162"/>
    </location>
</feature>
<protein>
    <recommendedName>
        <fullName evidence="10 13">4-hydroxy-tetrahydrodipicolinate reductase</fullName>
        <shortName evidence="13">HTPA reductase</shortName>
        <ecNumber evidence="10 13">1.17.1.8</ecNumber>
    </recommendedName>
</protein>
<evidence type="ECO:0000256" key="13">
    <source>
        <dbReference type="HAMAP-Rule" id="MF_00102"/>
    </source>
</evidence>
<evidence type="ECO:0000256" key="5">
    <source>
        <dbReference type="ARBA" id="ARBA00022915"/>
    </source>
</evidence>
<dbReference type="NCBIfam" id="TIGR00036">
    <property type="entry name" value="dapB"/>
    <property type="match status" value="1"/>
</dbReference>
<dbReference type="AlphaFoldDB" id="A0A1L6TF43"/>
<feature type="binding site" evidence="13">
    <location>
        <begin position="9"/>
        <end position="14"/>
    </location>
    <ligand>
        <name>NAD(+)</name>
        <dbReference type="ChEBI" id="CHEBI:57540"/>
    </ligand>
</feature>
<comment type="similarity">
    <text evidence="1 13">Belongs to the DapB family.</text>
</comment>
<evidence type="ECO:0000256" key="4">
    <source>
        <dbReference type="ARBA" id="ARBA00022857"/>
    </source>
</evidence>
<evidence type="ECO:0000256" key="7">
    <source>
        <dbReference type="ARBA" id="ARBA00023027"/>
    </source>
</evidence>
<accession>A0A1L6TF43</accession>
<evidence type="ECO:0000256" key="8">
    <source>
        <dbReference type="ARBA" id="ARBA00023154"/>
    </source>
</evidence>
<dbReference type="Proteomes" id="UP000029558">
    <property type="component" value="Chromosome"/>
</dbReference>
<dbReference type="GO" id="GO:0051287">
    <property type="term" value="F:NAD binding"/>
    <property type="evidence" value="ECO:0007669"/>
    <property type="project" value="UniProtKB-UniRule"/>
</dbReference>
<dbReference type="SUPFAM" id="SSF55347">
    <property type="entry name" value="Glyceraldehyde-3-phosphate dehydrogenase-like, C-terminal domain"/>
    <property type="match status" value="1"/>
</dbReference>
<dbReference type="InterPro" id="IPR000846">
    <property type="entry name" value="DapB_N"/>
</dbReference>
<dbReference type="GO" id="GO:0005829">
    <property type="term" value="C:cytosol"/>
    <property type="evidence" value="ECO:0007669"/>
    <property type="project" value="TreeGrafter"/>
</dbReference>
<comment type="function">
    <text evidence="13">Catalyzes the conversion of 4-hydroxy-tetrahydrodipicolinate (HTPA) to tetrahydrodipicolinate.</text>
</comment>
<evidence type="ECO:0000313" key="15">
    <source>
        <dbReference type="Proteomes" id="UP000029558"/>
    </source>
</evidence>
<comment type="catalytic activity">
    <reaction evidence="12 13">
        <text>(S)-2,3,4,5-tetrahydrodipicolinate + NAD(+) + H2O = (2S,4S)-4-hydroxy-2,3,4,5-tetrahydrodipicolinate + NADH + H(+)</text>
        <dbReference type="Rhea" id="RHEA:35323"/>
        <dbReference type="ChEBI" id="CHEBI:15377"/>
        <dbReference type="ChEBI" id="CHEBI:15378"/>
        <dbReference type="ChEBI" id="CHEBI:16845"/>
        <dbReference type="ChEBI" id="CHEBI:57540"/>
        <dbReference type="ChEBI" id="CHEBI:57945"/>
        <dbReference type="ChEBI" id="CHEBI:67139"/>
        <dbReference type="EC" id="1.17.1.8"/>
    </reaction>
</comment>
<reference evidence="14 15" key="1">
    <citation type="journal article" date="2014" name="Genome Announc.">
        <title>Comparative Genome Analysis of Two Isolates of the Fish Pathogen Piscirickettsia salmonis from Different Hosts Reveals Major Differences in Virulence-Associated Secretion Systems.</title>
        <authorList>
            <person name="Bohle H."/>
            <person name="Henriquez P."/>
            <person name="Grothusen H."/>
            <person name="Navas E."/>
            <person name="Sandoval A."/>
            <person name="Bustamante F."/>
            <person name="Bustos P."/>
            <person name="Mancilla M."/>
        </authorList>
    </citation>
    <scope>NUCLEOTIDE SEQUENCE [LARGE SCALE GENOMIC DNA]</scope>
    <source>
        <strain evidence="15">B1-32597</strain>
    </source>
</reference>
<keyword evidence="6 13" id="KW-0560">Oxidoreductase</keyword>
<keyword evidence="2 13" id="KW-0963">Cytoplasm</keyword>
<comment type="pathway">
    <text evidence="9 13">Amino-acid biosynthesis; L-lysine biosynthesis via DAP pathway; (S)-tetrahydrodipicolinate from L-aspartate: step 4/4.</text>
</comment>
<evidence type="ECO:0000256" key="12">
    <source>
        <dbReference type="ARBA" id="ARBA00049396"/>
    </source>
</evidence>
<comment type="caution">
    <text evidence="13">Lacks conserved residue(s) required for the propagation of feature annotation.</text>
</comment>
<proteinExistence type="inferred from homology"/>
<comment type="caution">
    <text evidence="13">Was originally thought to be a dihydrodipicolinate reductase (DHDPR), catalyzing the conversion of dihydrodipicolinate to tetrahydrodipicolinate. However, it was shown in E.coli that the substrate of the enzymatic reaction is not dihydrodipicolinate (DHDP) but in fact (2S,4S)-4-hydroxy-2,3,4,5-tetrahydrodipicolinic acid (HTPA), the product released by the DapA-catalyzed reaction.</text>
</comment>
<evidence type="ECO:0000256" key="10">
    <source>
        <dbReference type="ARBA" id="ARBA00038983"/>
    </source>
</evidence>
<keyword evidence="3 13" id="KW-0028">Amino-acid biosynthesis</keyword>
<evidence type="ECO:0000256" key="11">
    <source>
        <dbReference type="ARBA" id="ARBA00049080"/>
    </source>
</evidence>
<evidence type="ECO:0000256" key="9">
    <source>
        <dbReference type="ARBA" id="ARBA00037922"/>
    </source>
</evidence>
<dbReference type="PIRSF" id="PIRSF000161">
    <property type="entry name" value="DHPR"/>
    <property type="match status" value="1"/>
</dbReference>
<dbReference type="Gene3D" id="3.30.360.10">
    <property type="entry name" value="Dihydrodipicolinate Reductase, domain 2"/>
    <property type="match status" value="1"/>
</dbReference>
<keyword evidence="5 13" id="KW-0220">Diaminopimelate biosynthesis</keyword>
<comment type="subcellular location">
    <subcellularLocation>
        <location evidence="13">Cytoplasm</location>
    </subcellularLocation>
</comment>
<dbReference type="GO" id="GO:0016726">
    <property type="term" value="F:oxidoreductase activity, acting on CH or CH2 groups, NAD or NADP as acceptor"/>
    <property type="evidence" value="ECO:0007669"/>
    <property type="project" value="UniProtKB-UniRule"/>
</dbReference>
<evidence type="ECO:0000256" key="3">
    <source>
        <dbReference type="ARBA" id="ARBA00022605"/>
    </source>
</evidence>
<dbReference type="Pfam" id="PF05173">
    <property type="entry name" value="DapB_C"/>
    <property type="match status" value="1"/>
</dbReference>
<dbReference type="GO" id="GO:0009089">
    <property type="term" value="P:lysine biosynthetic process via diaminopimelate"/>
    <property type="evidence" value="ECO:0007669"/>
    <property type="project" value="UniProtKB-UniRule"/>
</dbReference>
<keyword evidence="4 13" id="KW-0521">NADP</keyword>
<sequence>MRKRLVLVGAAGRMGQAIIQCLRREAYGRLELVAAIGRETTPLLGQDIGEIAGGACMGIVLSASLSQALRHADIVIDFTPAEQMMAHLALYEQAGVAVVTGSTGLTDVQMERLQRAAVTLPLLWAANMSLGINVLLDVLRRTARAVGKNADIEIIEAHHRNKIDAPSGTAKVLGATIADELACSLAETASYGRVGNTGVRNKQEIGFSSIRAGDIFGEHTVLFGLVGERIELTHRASSRDCFAKGALQAAAWLSAQTAGWYSMADVLNH</sequence>
<dbReference type="HAMAP" id="MF_00102">
    <property type="entry name" value="DapB"/>
    <property type="match status" value="1"/>
</dbReference>
<dbReference type="PANTHER" id="PTHR20836">
    <property type="entry name" value="DIHYDRODIPICOLINATE REDUCTASE"/>
    <property type="match status" value="1"/>
</dbReference>
<dbReference type="SUPFAM" id="SSF51735">
    <property type="entry name" value="NAD(P)-binding Rossmann-fold domains"/>
    <property type="match status" value="1"/>
</dbReference>
<dbReference type="GO" id="GO:0050661">
    <property type="term" value="F:NADP binding"/>
    <property type="evidence" value="ECO:0007669"/>
    <property type="project" value="UniProtKB-UniRule"/>
</dbReference>
<dbReference type="Pfam" id="PF01113">
    <property type="entry name" value="DapB_N"/>
    <property type="match status" value="1"/>
</dbReference>
<dbReference type="InterPro" id="IPR036291">
    <property type="entry name" value="NAD(P)-bd_dom_sf"/>
</dbReference>
<dbReference type="RefSeq" id="WP_017378058.1">
    <property type="nucleotide sequence ID" value="NZ_CP012508.1"/>
</dbReference>
<comment type="subunit">
    <text evidence="13">Homotetramer.</text>
</comment>
<dbReference type="PANTHER" id="PTHR20836:SF0">
    <property type="entry name" value="4-HYDROXY-TETRAHYDRODIPICOLINATE REDUCTASE 1, CHLOROPLASTIC-RELATED"/>
    <property type="match status" value="1"/>
</dbReference>
<evidence type="ECO:0000256" key="1">
    <source>
        <dbReference type="ARBA" id="ARBA00006642"/>
    </source>
</evidence>
<feature type="binding site" evidence="13">
    <location>
        <position position="159"/>
    </location>
    <ligand>
        <name>(S)-2,3,4,5-tetrahydrodipicolinate</name>
        <dbReference type="ChEBI" id="CHEBI:16845"/>
    </ligand>
</feature>
<feature type="binding site" evidence="13">
    <location>
        <begin position="125"/>
        <end position="128"/>
    </location>
    <ligand>
        <name>NAD(+)</name>
        <dbReference type="ChEBI" id="CHEBI:57540"/>
    </ligand>
</feature>
<dbReference type="InterPro" id="IPR022663">
    <property type="entry name" value="DapB_C"/>
</dbReference>
<dbReference type="FunFam" id="3.30.360.10:FF:000004">
    <property type="entry name" value="4-hydroxy-tetrahydrodipicolinate reductase"/>
    <property type="match status" value="1"/>
</dbReference>
<feature type="binding site" evidence="13">
    <location>
        <begin position="168"/>
        <end position="169"/>
    </location>
    <ligand>
        <name>(S)-2,3,4,5-tetrahydrodipicolinate</name>
        <dbReference type="ChEBI" id="CHEBI:16845"/>
    </ligand>
</feature>
<evidence type="ECO:0000256" key="6">
    <source>
        <dbReference type="ARBA" id="ARBA00023002"/>
    </source>
</evidence>
<evidence type="ECO:0000313" key="14">
    <source>
        <dbReference type="EMBL" id="ALB24043.1"/>
    </source>
</evidence>
<gene>
    <name evidence="13" type="primary">dapB</name>
    <name evidence="14" type="ORF">KU39_2868</name>
</gene>
<dbReference type="GO" id="GO:0019877">
    <property type="term" value="P:diaminopimelate biosynthetic process"/>
    <property type="evidence" value="ECO:0007669"/>
    <property type="project" value="UniProtKB-UniRule"/>
</dbReference>
<comment type="catalytic activity">
    <reaction evidence="11 13">
        <text>(S)-2,3,4,5-tetrahydrodipicolinate + NADP(+) + H2O = (2S,4S)-4-hydroxy-2,3,4,5-tetrahydrodipicolinate + NADPH + H(+)</text>
        <dbReference type="Rhea" id="RHEA:35331"/>
        <dbReference type="ChEBI" id="CHEBI:15377"/>
        <dbReference type="ChEBI" id="CHEBI:15378"/>
        <dbReference type="ChEBI" id="CHEBI:16845"/>
        <dbReference type="ChEBI" id="CHEBI:57783"/>
        <dbReference type="ChEBI" id="CHEBI:58349"/>
        <dbReference type="ChEBI" id="CHEBI:67139"/>
        <dbReference type="EC" id="1.17.1.8"/>
    </reaction>
</comment>
<name>A0A1L6TF43_PISSA</name>
<dbReference type="PROSITE" id="PS01298">
    <property type="entry name" value="DAPB"/>
    <property type="match status" value="1"/>
</dbReference>
<keyword evidence="7 13" id="KW-0520">NAD</keyword>
<dbReference type="EMBL" id="CP012508">
    <property type="protein sequence ID" value="ALB24043.1"/>
    <property type="molecule type" value="Genomic_DNA"/>
</dbReference>
<dbReference type="Gene3D" id="3.40.50.720">
    <property type="entry name" value="NAD(P)-binding Rossmann-like Domain"/>
    <property type="match status" value="1"/>
</dbReference>
<dbReference type="GO" id="GO:0008839">
    <property type="term" value="F:4-hydroxy-tetrahydrodipicolinate reductase"/>
    <property type="evidence" value="ECO:0007669"/>
    <property type="project" value="UniProtKB-UniRule"/>
</dbReference>
<dbReference type="InterPro" id="IPR023940">
    <property type="entry name" value="DHDPR_bac"/>
</dbReference>
<feature type="active site" description="Proton donor/acceptor" evidence="13">
    <location>
        <position position="158"/>
    </location>
</feature>
<keyword evidence="8 13" id="KW-0457">Lysine biosynthesis</keyword>
<feature type="binding site" evidence="13">
    <location>
        <begin position="101"/>
        <end position="103"/>
    </location>
    <ligand>
        <name>NAD(+)</name>
        <dbReference type="ChEBI" id="CHEBI:57540"/>
    </ligand>
</feature>
<dbReference type="CDD" id="cd02274">
    <property type="entry name" value="DHDPR_N"/>
    <property type="match status" value="1"/>
</dbReference>
<dbReference type="EC" id="1.17.1.8" evidence="10 13"/>
<organism evidence="14 15">
    <name type="scientific">Piscirickettsia salmonis</name>
    <dbReference type="NCBI Taxonomy" id="1238"/>
    <lineage>
        <taxon>Bacteria</taxon>
        <taxon>Pseudomonadati</taxon>
        <taxon>Pseudomonadota</taxon>
        <taxon>Gammaproteobacteria</taxon>
        <taxon>Thiotrichales</taxon>
        <taxon>Piscirickettsiaceae</taxon>
        <taxon>Piscirickettsia</taxon>
    </lineage>
</organism>